<reference evidence="5" key="4">
    <citation type="journal article" date="2019" name="Int. J. Syst. Evol. Microbiol.">
        <title>The Global Catalogue of Microorganisms (GCM) 10K type strain sequencing project: providing services to taxonomists for standard genome sequencing and annotation.</title>
        <authorList>
            <consortium name="The Broad Institute Genomics Platform"/>
            <consortium name="The Broad Institute Genome Sequencing Center for Infectious Disease"/>
            <person name="Wu L."/>
            <person name="Ma J."/>
        </authorList>
    </citation>
    <scope>NUCLEOTIDE SEQUENCE [LARGE SCALE GENOMIC DNA]</scope>
    <source>
        <strain evidence="5">CGMCC 1.12707</strain>
    </source>
</reference>
<keyword evidence="1" id="KW-0812">Transmembrane</keyword>
<dbReference type="EMBL" id="BMFL01000002">
    <property type="protein sequence ID" value="GGE89656.1"/>
    <property type="molecule type" value="Genomic_DNA"/>
</dbReference>
<evidence type="ECO:0000313" key="5">
    <source>
        <dbReference type="Proteomes" id="UP000650994"/>
    </source>
</evidence>
<reference evidence="2" key="5">
    <citation type="submission" date="2024-05" db="EMBL/GenBank/DDBJ databases">
        <authorList>
            <person name="Sun Q."/>
            <person name="Zhou Y."/>
        </authorList>
    </citation>
    <scope>NUCLEOTIDE SEQUENCE</scope>
    <source>
        <strain evidence="2">CGMCC 1.12707</strain>
    </source>
</reference>
<sequence length="134" mass="15465">MLLINILIILSINLLIGIETKAKNKIILIVLLVIGFITLNLTFKTFENLSLIYIVLLFSLGIILTKLFEKYAPINGKIEGSENFKKFRFVIFRIIFPFLITVFQILLLSNTKLQKDILDNNQQKNQQNLIKAIK</sequence>
<dbReference type="Proteomes" id="UP000650994">
    <property type="component" value="Unassembled WGS sequence"/>
</dbReference>
<feature type="transmembrane region" description="Helical" evidence="1">
    <location>
        <begin position="49"/>
        <end position="68"/>
    </location>
</feature>
<evidence type="ECO:0000313" key="4">
    <source>
        <dbReference type="Proteomes" id="UP000184120"/>
    </source>
</evidence>
<protein>
    <submittedName>
        <fullName evidence="3">Uncharacterized protein</fullName>
    </submittedName>
</protein>
<reference evidence="2" key="1">
    <citation type="journal article" date="2014" name="Int. J. Syst. Evol. Microbiol.">
        <title>Complete genome of a new Firmicutes species belonging to the dominant human colonic microbiota ('Ruminococcus bicirculans') reveals two chromosomes and a selective capacity to utilize plant glucans.</title>
        <authorList>
            <consortium name="NISC Comparative Sequencing Program"/>
            <person name="Wegmann U."/>
            <person name="Louis P."/>
            <person name="Goesmann A."/>
            <person name="Henrissat B."/>
            <person name="Duncan S.H."/>
            <person name="Flint H.J."/>
        </authorList>
    </citation>
    <scope>NUCLEOTIDE SEQUENCE</scope>
    <source>
        <strain evidence="2">CGMCC 1.12707</strain>
    </source>
</reference>
<dbReference type="STRING" id="1434701.SAMN05443634_10479"/>
<organism evidence="3 4">
    <name type="scientific">Chishuiella changwenlii</name>
    <dbReference type="NCBI Taxonomy" id="1434701"/>
    <lineage>
        <taxon>Bacteria</taxon>
        <taxon>Pseudomonadati</taxon>
        <taxon>Bacteroidota</taxon>
        <taxon>Flavobacteriia</taxon>
        <taxon>Flavobacteriales</taxon>
        <taxon>Weeksellaceae</taxon>
        <taxon>Chishuiella</taxon>
    </lineage>
</organism>
<dbReference type="Proteomes" id="UP000184120">
    <property type="component" value="Unassembled WGS sequence"/>
</dbReference>
<evidence type="ECO:0000313" key="3">
    <source>
        <dbReference type="EMBL" id="SHK86202.1"/>
    </source>
</evidence>
<proteinExistence type="predicted"/>
<evidence type="ECO:0000313" key="2">
    <source>
        <dbReference type="EMBL" id="GGE89656.1"/>
    </source>
</evidence>
<reference evidence="4" key="2">
    <citation type="submission" date="2016-11" db="EMBL/GenBank/DDBJ databases">
        <authorList>
            <person name="Varghese N."/>
            <person name="Submissions S."/>
        </authorList>
    </citation>
    <scope>NUCLEOTIDE SEQUENCE [LARGE SCALE GENOMIC DNA]</scope>
    <source>
        <strain evidence="4">DSM 27989</strain>
    </source>
</reference>
<name>A0A1M6VXG7_9FLAO</name>
<feature type="transmembrane region" description="Helical" evidence="1">
    <location>
        <begin position="89"/>
        <end position="108"/>
    </location>
</feature>
<keyword evidence="5" id="KW-1185">Reference proteome</keyword>
<dbReference type="EMBL" id="FRBH01000004">
    <property type="protein sequence ID" value="SHK86202.1"/>
    <property type="molecule type" value="Genomic_DNA"/>
</dbReference>
<feature type="transmembrane region" description="Helical" evidence="1">
    <location>
        <begin position="26"/>
        <end position="43"/>
    </location>
</feature>
<dbReference type="AlphaFoldDB" id="A0A1M6VXG7"/>
<gene>
    <name evidence="2" type="ORF">GCM10010984_04130</name>
    <name evidence="3" type="ORF">SAMN05443634_10479</name>
</gene>
<accession>A0A1M6VXG7</accession>
<keyword evidence="1" id="KW-0472">Membrane</keyword>
<reference evidence="3" key="3">
    <citation type="submission" date="2016-11" db="EMBL/GenBank/DDBJ databases">
        <authorList>
            <person name="Jaros S."/>
            <person name="Januszkiewicz K."/>
            <person name="Wedrychowicz H."/>
        </authorList>
    </citation>
    <scope>NUCLEOTIDE SEQUENCE [LARGE SCALE GENOMIC DNA]</scope>
    <source>
        <strain evidence="3">DSM 27989</strain>
    </source>
</reference>
<evidence type="ECO:0000256" key="1">
    <source>
        <dbReference type="SAM" id="Phobius"/>
    </source>
</evidence>
<keyword evidence="1" id="KW-1133">Transmembrane helix</keyword>